<name>A0A2J6R7M3_HYAVF</name>
<dbReference type="EMBL" id="KZ613954">
    <property type="protein sequence ID" value="PMD34490.1"/>
    <property type="molecule type" value="Genomic_DNA"/>
</dbReference>
<proteinExistence type="predicted"/>
<dbReference type="AlphaFoldDB" id="A0A2J6R7M3"/>
<organism evidence="1 2">
    <name type="scientific">Hyaloscypha variabilis (strain UAMH 11265 / GT02V1 / F)</name>
    <name type="common">Meliniomyces variabilis</name>
    <dbReference type="NCBI Taxonomy" id="1149755"/>
    <lineage>
        <taxon>Eukaryota</taxon>
        <taxon>Fungi</taxon>
        <taxon>Dikarya</taxon>
        <taxon>Ascomycota</taxon>
        <taxon>Pezizomycotina</taxon>
        <taxon>Leotiomycetes</taxon>
        <taxon>Helotiales</taxon>
        <taxon>Hyaloscyphaceae</taxon>
        <taxon>Hyaloscypha</taxon>
        <taxon>Hyaloscypha variabilis</taxon>
    </lineage>
</organism>
<protein>
    <submittedName>
        <fullName evidence="1">Uncharacterized protein</fullName>
    </submittedName>
</protein>
<dbReference type="Proteomes" id="UP000235786">
    <property type="component" value="Unassembled WGS sequence"/>
</dbReference>
<accession>A0A2J6R7M3</accession>
<reference evidence="1 2" key="1">
    <citation type="submission" date="2016-04" db="EMBL/GenBank/DDBJ databases">
        <title>A degradative enzymes factory behind the ericoid mycorrhizal symbiosis.</title>
        <authorList>
            <consortium name="DOE Joint Genome Institute"/>
            <person name="Martino E."/>
            <person name="Morin E."/>
            <person name="Grelet G."/>
            <person name="Kuo A."/>
            <person name="Kohler A."/>
            <person name="Daghino S."/>
            <person name="Barry K."/>
            <person name="Choi C."/>
            <person name="Cichocki N."/>
            <person name="Clum A."/>
            <person name="Copeland A."/>
            <person name="Hainaut M."/>
            <person name="Haridas S."/>
            <person name="Labutti K."/>
            <person name="Lindquist E."/>
            <person name="Lipzen A."/>
            <person name="Khouja H.-R."/>
            <person name="Murat C."/>
            <person name="Ohm R."/>
            <person name="Olson A."/>
            <person name="Spatafora J."/>
            <person name="Veneault-Fourrey C."/>
            <person name="Henrissat B."/>
            <person name="Grigoriev I."/>
            <person name="Martin F."/>
            <person name="Perotto S."/>
        </authorList>
    </citation>
    <scope>NUCLEOTIDE SEQUENCE [LARGE SCALE GENOMIC DNA]</scope>
    <source>
        <strain evidence="1 2">F</strain>
    </source>
</reference>
<evidence type="ECO:0000313" key="1">
    <source>
        <dbReference type="EMBL" id="PMD34490.1"/>
    </source>
</evidence>
<evidence type="ECO:0000313" key="2">
    <source>
        <dbReference type="Proteomes" id="UP000235786"/>
    </source>
</evidence>
<sequence>MTDKRRPTVLDCPLFSISLAFAGSGGGLWQVDVGGRGVRRSILGLAAAIHTPFELRKLPRPIGKSIFEWTRAQWRFNTPRHP</sequence>
<keyword evidence="2" id="KW-1185">Reference proteome</keyword>
<gene>
    <name evidence="1" type="ORF">L207DRAFT_141491</name>
</gene>